<feature type="domain" description="C2H2-type" evidence="18">
    <location>
        <begin position="627"/>
        <end position="652"/>
    </location>
</feature>
<dbReference type="Ensembl" id="ENSBTAT00000090061.1">
    <property type="protein sequence ID" value="ENSBTAP00000097778.1"/>
    <property type="gene ID" value="ENSBTAG00000000060.3"/>
</dbReference>
<dbReference type="GO" id="GO:0001708">
    <property type="term" value="P:cell fate specification"/>
    <property type="evidence" value="ECO:0007669"/>
    <property type="project" value="Ensembl"/>
</dbReference>
<evidence type="ECO:0000256" key="13">
    <source>
        <dbReference type="ARBA" id="ARBA00065199"/>
    </source>
</evidence>
<dbReference type="GO" id="GO:0009566">
    <property type="term" value="P:fertilization"/>
    <property type="evidence" value="ECO:0007669"/>
    <property type="project" value="Ensembl"/>
</dbReference>
<dbReference type="GO" id="GO:0048873">
    <property type="term" value="P:homeostasis of number of cells within a tissue"/>
    <property type="evidence" value="ECO:0007669"/>
    <property type="project" value="Ensembl"/>
</dbReference>
<dbReference type="GO" id="GO:0008270">
    <property type="term" value="F:zinc ion binding"/>
    <property type="evidence" value="ECO:0007669"/>
    <property type="project" value="UniProtKB-KW"/>
</dbReference>
<keyword evidence="7 16" id="KW-0863">Zinc-finger</keyword>
<dbReference type="FunFam" id="3.30.160.60:FF:000905">
    <property type="entry name" value="PR domain containing 14"/>
    <property type="match status" value="1"/>
</dbReference>
<dbReference type="InterPro" id="IPR001214">
    <property type="entry name" value="SET_dom"/>
</dbReference>
<keyword evidence="9" id="KW-0805">Transcription regulation</keyword>
<evidence type="ECO:0000256" key="6">
    <source>
        <dbReference type="ARBA" id="ARBA00022737"/>
    </source>
</evidence>
<dbReference type="GO" id="GO:0008168">
    <property type="term" value="F:methyltransferase activity"/>
    <property type="evidence" value="ECO:0007669"/>
    <property type="project" value="UniProtKB-KW"/>
</dbReference>
<evidence type="ECO:0000256" key="7">
    <source>
        <dbReference type="ARBA" id="ARBA00022771"/>
    </source>
</evidence>
<keyword evidence="2" id="KW-0489">Methyltransferase</keyword>
<feature type="domain" description="C2H2-type" evidence="18">
    <location>
        <begin position="542"/>
        <end position="569"/>
    </location>
</feature>
<evidence type="ECO:0000256" key="5">
    <source>
        <dbReference type="ARBA" id="ARBA00022723"/>
    </source>
</evidence>
<feature type="domain" description="C2H2-type" evidence="18">
    <location>
        <begin position="481"/>
        <end position="512"/>
    </location>
</feature>
<evidence type="ECO:0000313" key="21">
    <source>
        <dbReference type="Proteomes" id="UP000009136"/>
    </source>
</evidence>
<dbReference type="InterPro" id="IPR050331">
    <property type="entry name" value="Zinc_finger"/>
</dbReference>
<dbReference type="SMART" id="SM00355">
    <property type="entry name" value="ZnF_C2H2"/>
    <property type="match status" value="6"/>
</dbReference>
<feature type="domain" description="C2H2-type" evidence="18">
    <location>
        <begin position="570"/>
        <end position="597"/>
    </location>
</feature>
<reference evidence="20" key="1">
    <citation type="submission" date="2018-03" db="EMBL/GenBank/DDBJ databases">
        <title>ARS-UCD1.2.</title>
        <authorList>
            <person name="Rosen B.D."/>
            <person name="Bickhart D.M."/>
            <person name="Koren S."/>
            <person name="Schnabel R.D."/>
            <person name="Hall R."/>
            <person name="Zimin A."/>
            <person name="Dreischer C."/>
            <person name="Schultheiss S."/>
            <person name="Schroeder S.G."/>
            <person name="Elsik C.G."/>
            <person name="Couldrey C."/>
            <person name="Liu G.E."/>
            <person name="Van Tassell C.P."/>
            <person name="Phillippy A.M."/>
            <person name="Smith T.P.L."/>
            <person name="Medrano J.F."/>
        </authorList>
    </citation>
    <scope>NUCLEOTIDE SEQUENCE [LARGE SCALE GENOMIC DNA]</scope>
    <source>
        <strain evidence="20">Hereford</strain>
    </source>
</reference>
<dbReference type="GO" id="GO:0001827">
    <property type="term" value="P:inner cell mass cell fate commitment"/>
    <property type="evidence" value="ECO:0007669"/>
    <property type="project" value="Ensembl"/>
</dbReference>
<keyword evidence="12" id="KW-0539">Nucleus</keyword>
<evidence type="ECO:0000256" key="12">
    <source>
        <dbReference type="ARBA" id="ARBA00023242"/>
    </source>
</evidence>
<accession>A0AAA9TKR3</accession>
<keyword evidence="21" id="KW-1185">Reference proteome</keyword>
<comment type="subunit">
    <text evidence="13">Interacts with CBFA2T2.</text>
</comment>
<dbReference type="Gene3D" id="3.30.160.60">
    <property type="entry name" value="Classic Zinc Finger"/>
    <property type="match status" value="4"/>
</dbReference>
<evidence type="ECO:0000313" key="20">
    <source>
        <dbReference type="Ensembl" id="ENSBTAP00000097778.1"/>
    </source>
</evidence>
<dbReference type="FunFam" id="3.30.160.60:FF:001029">
    <property type="entry name" value="PR domain containing 14"/>
    <property type="match status" value="1"/>
</dbReference>
<evidence type="ECO:0000256" key="1">
    <source>
        <dbReference type="ARBA" id="ARBA00004123"/>
    </source>
</evidence>
<dbReference type="GO" id="GO:0008543">
    <property type="term" value="P:fibroblast growth factor receptor signaling pathway"/>
    <property type="evidence" value="ECO:0007669"/>
    <property type="project" value="Ensembl"/>
</dbReference>
<feature type="compositionally biased region" description="Low complexity" evidence="17">
    <location>
        <begin position="247"/>
        <end position="257"/>
    </location>
</feature>
<dbReference type="SMART" id="SM00317">
    <property type="entry name" value="SET"/>
    <property type="match status" value="1"/>
</dbReference>
<reference evidence="20" key="3">
    <citation type="submission" date="2025-09" db="UniProtKB">
        <authorList>
            <consortium name="Ensembl"/>
        </authorList>
    </citation>
    <scope>IDENTIFICATION</scope>
    <source>
        <strain evidence="20">Hereford</strain>
    </source>
</reference>
<feature type="compositionally biased region" description="Basic and acidic residues" evidence="17">
    <location>
        <begin position="7"/>
        <end position="16"/>
    </location>
</feature>
<evidence type="ECO:0000256" key="10">
    <source>
        <dbReference type="ARBA" id="ARBA00023125"/>
    </source>
</evidence>
<dbReference type="GO" id="GO:0031490">
    <property type="term" value="F:chromatin DNA binding"/>
    <property type="evidence" value="ECO:0007669"/>
    <property type="project" value="Ensembl"/>
</dbReference>
<keyword evidence="8" id="KW-0862">Zinc</keyword>
<dbReference type="Proteomes" id="UP000009136">
    <property type="component" value="Chromosome 14"/>
</dbReference>
<keyword evidence="4" id="KW-0949">S-adenosyl-L-methionine</keyword>
<dbReference type="GO" id="GO:0141107">
    <property type="term" value="F:methyltransferase regulator activity"/>
    <property type="evidence" value="ECO:0007669"/>
    <property type="project" value="Ensembl"/>
</dbReference>
<gene>
    <name evidence="20" type="primary">PRDM14</name>
</gene>
<name>A0AAA9TKR3_BOVIN</name>
<reference evidence="20" key="2">
    <citation type="submission" date="2025-08" db="UniProtKB">
        <authorList>
            <consortium name="Ensembl"/>
        </authorList>
    </citation>
    <scope>IDENTIFICATION</scope>
    <source>
        <strain evidence="20">Hereford</strain>
    </source>
</reference>
<keyword evidence="6" id="KW-0677">Repeat</keyword>
<dbReference type="GO" id="GO:0032259">
    <property type="term" value="P:methylation"/>
    <property type="evidence" value="ECO:0007669"/>
    <property type="project" value="UniProtKB-KW"/>
</dbReference>
<evidence type="ECO:0000259" key="18">
    <source>
        <dbReference type="PROSITE" id="PS50157"/>
    </source>
</evidence>
<evidence type="ECO:0000259" key="19">
    <source>
        <dbReference type="PROSITE" id="PS50280"/>
    </source>
</evidence>
<feature type="domain" description="C2H2-type" evidence="18">
    <location>
        <begin position="598"/>
        <end position="626"/>
    </location>
</feature>
<evidence type="ECO:0000256" key="17">
    <source>
        <dbReference type="SAM" id="MobiDB-lite"/>
    </source>
</evidence>
<sequence length="652" mass="72124">MAAVGGEEPRPLDPRGPRPFPTLALSGPAAPPASCPLKPDSALRARPKPTDPEPAPPLRGPGVPARPAARSPRPAERRGPGMALRPPGEAGPQDKGCYPPDWLQGSPQHLAAYYTPFPPYGHYGNTLTAAEEGFQPFRPLEALAASPALPPFGFRTAPPLLSQGLALPREPLCDLPWYSKLPTWYPVPHLPREVPHFQNSSREFTGAASEDLAHTAGRSDGGQCWGPEIFVPPPPVDASLLPERPKPSQLLSGSPSEPSEDGPKLVNRKGKASRRYHFTQEDLHLVLYGVIPSPQHSARLQHAISGLLIPTDSAGADSLPQTLDNDSLQLPEGLCLQQTKFGEVAHFGVFCSSLVAKGVRFGPFQGKVVNTSEVKTHGDNSLMWEIFEDGQLSHFIDGKGGAGNWMSYVNCARFPSEQNLVAVQCQGQIFYESCKEIYQNQELLVWYGDCYEKFLDIPVSLQVLKQGKQASGSSEESAEGYRCERCGKVFTYKYYRDKHLKYTPCVDKGDRKFPCSLCKRSFEKRDRLRIHILHVHEKHRPHKCSTCGKCFSQSSSLNKHMRVHSGDRPYHCVYCTKKFTASSILRTHIRQHSGEKPFKCKYCGKSFASHAAHDSHVRRSHREDDGSPCNTCGKTFSDQEAFHSHMKSHEDC</sequence>
<keyword evidence="10" id="KW-0238">DNA-binding</keyword>
<organism evidence="20 21">
    <name type="scientific">Bos taurus</name>
    <name type="common">Bovine</name>
    <dbReference type="NCBI Taxonomy" id="9913"/>
    <lineage>
        <taxon>Eukaryota</taxon>
        <taxon>Metazoa</taxon>
        <taxon>Chordata</taxon>
        <taxon>Craniata</taxon>
        <taxon>Vertebrata</taxon>
        <taxon>Euteleostomi</taxon>
        <taxon>Mammalia</taxon>
        <taxon>Eutheria</taxon>
        <taxon>Laurasiatheria</taxon>
        <taxon>Artiodactyla</taxon>
        <taxon>Ruminantia</taxon>
        <taxon>Pecora</taxon>
        <taxon>Bovidae</taxon>
        <taxon>Bovinae</taxon>
        <taxon>Bos</taxon>
    </lineage>
</organism>
<feature type="domain" description="C2H2-type" evidence="18">
    <location>
        <begin position="513"/>
        <end position="541"/>
    </location>
</feature>
<dbReference type="FunFam" id="3.30.160.60:FF:000450">
    <property type="entry name" value="PR domain zinc finger protein 14"/>
    <property type="match status" value="1"/>
</dbReference>
<dbReference type="GO" id="GO:0005654">
    <property type="term" value="C:nucleoplasm"/>
    <property type="evidence" value="ECO:0007669"/>
    <property type="project" value="Ensembl"/>
</dbReference>
<dbReference type="Gene3D" id="2.170.270.10">
    <property type="entry name" value="SET domain"/>
    <property type="match status" value="1"/>
</dbReference>
<dbReference type="FunFam" id="2.170.270.10:FF:000032">
    <property type="entry name" value="PR domain containing 14"/>
    <property type="match status" value="1"/>
</dbReference>
<dbReference type="SUPFAM" id="SSF82199">
    <property type="entry name" value="SET domain"/>
    <property type="match status" value="1"/>
</dbReference>
<feature type="compositionally biased region" description="Low complexity" evidence="17">
    <location>
        <begin position="60"/>
        <end position="72"/>
    </location>
</feature>
<dbReference type="GO" id="GO:0007566">
    <property type="term" value="P:embryo implantation"/>
    <property type="evidence" value="ECO:0007669"/>
    <property type="project" value="Ensembl"/>
</dbReference>
<dbReference type="InterPro" id="IPR036236">
    <property type="entry name" value="Znf_C2H2_sf"/>
</dbReference>
<protein>
    <recommendedName>
        <fullName evidence="14">PR domain zinc finger protein 14</fullName>
    </recommendedName>
    <alternativeName>
        <fullName evidence="15">PR domain-containing protein 14</fullName>
    </alternativeName>
</protein>
<dbReference type="GO" id="GO:0030718">
    <property type="term" value="P:germ-line stem cell population maintenance"/>
    <property type="evidence" value="ECO:0007669"/>
    <property type="project" value="Ensembl"/>
</dbReference>
<evidence type="ECO:0000256" key="3">
    <source>
        <dbReference type="ARBA" id="ARBA00022679"/>
    </source>
</evidence>
<dbReference type="PROSITE" id="PS00028">
    <property type="entry name" value="ZINC_FINGER_C2H2_1"/>
    <property type="match status" value="5"/>
</dbReference>
<keyword evidence="11" id="KW-0804">Transcription</keyword>
<dbReference type="PANTHER" id="PTHR16515">
    <property type="entry name" value="PR DOMAIN ZINC FINGER PROTEIN"/>
    <property type="match status" value="1"/>
</dbReference>
<dbReference type="InterPro" id="IPR013087">
    <property type="entry name" value="Znf_C2H2_type"/>
</dbReference>
<dbReference type="GO" id="GO:1902093">
    <property type="term" value="P:positive regulation of flagellated sperm motility"/>
    <property type="evidence" value="ECO:0007669"/>
    <property type="project" value="Ensembl"/>
</dbReference>
<dbReference type="FunFam" id="3.30.160.60:FF:000480">
    <property type="entry name" value="PR domain zinc finger protein 14"/>
    <property type="match status" value="1"/>
</dbReference>
<evidence type="ECO:0000256" key="15">
    <source>
        <dbReference type="ARBA" id="ARBA00079749"/>
    </source>
</evidence>
<evidence type="ECO:0000256" key="2">
    <source>
        <dbReference type="ARBA" id="ARBA00022603"/>
    </source>
</evidence>
<evidence type="ECO:0000256" key="9">
    <source>
        <dbReference type="ARBA" id="ARBA00023015"/>
    </source>
</evidence>
<feature type="region of interest" description="Disordered" evidence="17">
    <location>
        <begin position="1"/>
        <end position="102"/>
    </location>
</feature>
<comment type="subcellular location">
    <subcellularLocation>
        <location evidence="1">Nucleus</location>
    </subcellularLocation>
</comment>
<feature type="region of interest" description="Disordered" evidence="17">
    <location>
        <begin position="235"/>
        <end position="271"/>
    </location>
</feature>
<dbReference type="AlphaFoldDB" id="A0AAA9TKR3"/>
<dbReference type="Pfam" id="PF00096">
    <property type="entry name" value="zf-C2H2"/>
    <property type="match status" value="2"/>
</dbReference>
<dbReference type="GO" id="GO:1902459">
    <property type="term" value="P:positive regulation of stem cell population maintenance"/>
    <property type="evidence" value="ECO:0007669"/>
    <property type="project" value="Ensembl"/>
</dbReference>
<evidence type="ECO:0000256" key="4">
    <source>
        <dbReference type="ARBA" id="ARBA00022691"/>
    </source>
</evidence>
<dbReference type="PANTHER" id="PTHR16515:SF19">
    <property type="entry name" value="PR DOMAIN ZINC FINGER PROTEIN 14"/>
    <property type="match status" value="1"/>
</dbReference>
<dbReference type="GO" id="GO:1990226">
    <property type="term" value="F:histone methyltransferase binding"/>
    <property type="evidence" value="ECO:0007669"/>
    <property type="project" value="Ensembl"/>
</dbReference>
<dbReference type="GeneTree" id="ENSGT00940000159454"/>
<dbReference type="SUPFAM" id="SSF57667">
    <property type="entry name" value="beta-beta-alpha zinc fingers"/>
    <property type="match status" value="3"/>
</dbReference>
<dbReference type="GO" id="GO:0060818">
    <property type="term" value="P:inactivation of paternal X chromosome by genomic imprinting"/>
    <property type="evidence" value="ECO:0007669"/>
    <property type="project" value="Ensembl"/>
</dbReference>
<dbReference type="GO" id="GO:0000977">
    <property type="term" value="F:RNA polymerase II transcription regulatory region sequence-specific DNA binding"/>
    <property type="evidence" value="ECO:0007669"/>
    <property type="project" value="Ensembl"/>
</dbReference>
<proteinExistence type="predicted"/>
<dbReference type="PROSITE" id="PS50280">
    <property type="entry name" value="SET"/>
    <property type="match status" value="1"/>
</dbReference>
<keyword evidence="5" id="KW-0479">Metal-binding</keyword>
<dbReference type="GO" id="GO:0000122">
    <property type="term" value="P:negative regulation of transcription by RNA polymerase II"/>
    <property type="evidence" value="ECO:0007669"/>
    <property type="project" value="Ensembl"/>
</dbReference>
<dbReference type="GO" id="GO:0040037">
    <property type="term" value="P:negative regulation of fibroblast growth factor receptor signaling pathway"/>
    <property type="evidence" value="ECO:0007669"/>
    <property type="project" value="Ensembl"/>
</dbReference>
<keyword evidence="3" id="KW-0808">Transferase</keyword>
<feature type="domain" description="SET" evidence="19">
    <location>
        <begin position="332"/>
        <end position="448"/>
    </location>
</feature>
<dbReference type="CDD" id="cd19198">
    <property type="entry name" value="PR-SET_PRDM14"/>
    <property type="match status" value="1"/>
</dbReference>
<evidence type="ECO:0000256" key="16">
    <source>
        <dbReference type="PROSITE-ProRule" id="PRU00042"/>
    </source>
</evidence>
<dbReference type="GO" id="GO:0003723">
    <property type="term" value="F:RNA binding"/>
    <property type="evidence" value="ECO:0007669"/>
    <property type="project" value="Ensembl"/>
</dbReference>
<dbReference type="Pfam" id="PF21549">
    <property type="entry name" value="PRDM2_PR"/>
    <property type="match status" value="1"/>
</dbReference>
<dbReference type="InterPro" id="IPR044408">
    <property type="entry name" value="PRDM14_PR-SET"/>
</dbReference>
<evidence type="ECO:0000256" key="14">
    <source>
        <dbReference type="ARBA" id="ARBA00073657"/>
    </source>
</evidence>
<dbReference type="PROSITE" id="PS50157">
    <property type="entry name" value="ZINC_FINGER_C2H2_2"/>
    <property type="match status" value="6"/>
</dbReference>
<dbReference type="GO" id="GO:0000902">
    <property type="term" value="P:cell morphogenesis"/>
    <property type="evidence" value="ECO:0007669"/>
    <property type="project" value="Ensembl"/>
</dbReference>
<evidence type="ECO:0000256" key="8">
    <source>
        <dbReference type="ARBA" id="ARBA00022833"/>
    </source>
</evidence>
<evidence type="ECO:0000256" key="11">
    <source>
        <dbReference type="ARBA" id="ARBA00023163"/>
    </source>
</evidence>
<dbReference type="InterPro" id="IPR046341">
    <property type="entry name" value="SET_dom_sf"/>
</dbReference>